<gene>
    <name evidence="1" type="ORF">D7M11_09540</name>
</gene>
<keyword evidence="2" id="KW-1185">Reference proteome</keyword>
<evidence type="ECO:0000313" key="1">
    <source>
        <dbReference type="EMBL" id="RKN85316.1"/>
    </source>
</evidence>
<reference evidence="1 2" key="1">
    <citation type="journal article" date="2007" name="Int. J. Syst. Evol. Microbiol.">
        <title>Paenibacillus ginsengarvi sp. nov., isolated from soil from ginseng cultivation.</title>
        <authorList>
            <person name="Yoon M.H."/>
            <person name="Ten L.N."/>
            <person name="Im W.T."/>
        </authorList>
    </citation>
    <scope>NUCLEOTIDE SEQUENCE [LARGE SCALE GENOMIC DNA]</scope>
    <source>
        <strain evidence="1 2">KCTC 13059</strain>
    </source>
</reference>
<protein>
    <submittedName>
        <fullName evidence="1">Uncharacterized protein</fullName>
    </submittedName>
</protein>
<sequence>MQGDSKQFSRILREIKREFFRFADSYAKAVKDGADVTGKNIIEDLSKSDQPTDISVGKFISAVKRGVQHAGEQMINSGADHVQQMKEKPKKK</sequence>
<dbReference type="EMBL" id="RBAH01000005">
    <property type="protein sequence ID" value="RKN85316.1"/>
    <property type="molecule type" value="Genomic_DNA"/>
</dbReference>
<dbReference type="Proteomes" id="UP000282311">
    <property type="component" value="Unassembled WGS sequence"/>
</dbReference>
<proteinExistence type="predicted"/>
<organism evidence="1 2">
    <name type="scientific">Paenibacillus ginsengarvi</name>
    <dbReference type="NCBI Taxonomy" id="400777"/>
    <lineage>
        <taxon>Bacteria</taxon>
        <taxon>Bacillati</taxon>
        <taxon>Bacillota</taxon>
        <taxon>Bacilli</taxon>
        <taxon>Bacillales</taxon>
        <taxon>Paenibacillaceae</taxon>
        <taxon>Paenibacillus</taxon>
    </lineage>
</organism>
<dbReference type="AlphaFoldDB" id="A0A3B0CMX5"/>
<name>A0A3B0CMX5_9BACL</name>
<accession>A0A3B0CMX5</accession>
<comment type="caution">
    <text evidence="1">The sequence shown here is derived from an EMBL/GenBank/DDBJ whole genome shotgun (WGS) entry which is preliminary data.</text>
</comment>
<evidence type="ECO:0000313" key="2">
    <source>
        <dbReference type="Proteomes" id="UP000282311"/>
    </source>
</evidence>